<evidence type="ECO:0000313" key="2">
    <source>
        <dbReference type="Proteomes" id="UP000250235"/>
    </source>
</evidence>
<keyword evidence="2" id="KW-1185">Reference proteome</keyword>
<dbReference type="Proteomes" id="UP000250235">
    <property type="component" value="Unassembled WGS sequence"/>
</dbReference>
<proteinExistence type="predicted"/>
<protein>
    <submittedName>
        <fullName evidence="1">Uncharacterized protein</fullName>
    </submittedName>
</protein>
<evidence type="ECO:0000313" key="1">
    <source>
        <dbReference type="EMBL" id="KZV42792.1"/>
    </source>
</evidence>
<name>A0A2Z7C7T2_9LAMI</name>
<organism evidence="1 2">
    <name type="scientific">Dorcoceras hygrometricum</name>
    <dbReference type="NCBI Taxonomy" id="472368"/>
    <lineage>
        <taxon>Eukaryota</taxon>
        <taxon>Viridiplantae</taxon>
        <taxon>Streptophyta</taxon>
        <taxon>Embryophyta</taxon>
        <taxon>Tracheophyta</taxon>
        <taxon>Spermatophyta</taxon>
        <taxon>Magnoliopsida</taxon>
        <taxon>eudicotyledons</taxon>
        <taxon>Gunneridae</taxon>
        <taxon>Pentapetalae</taxon>
        <taxon>asterids</taxon>
        <taxon>lamiids</taxon>
        <taxon>Lamiales</taxon>
        <taxon>Gesneriaceae</taxon>
        <taxon>Didymocarpoideae</taxon>
        <taxon>Trichosporeae</taxon>
        <taxon>Loxocarpinae</taxon>
        <taxon>Dorcoceras</taxon>
    </lineage>
</organism>
<dbReference type="EMBL" id="KQ998955">
    <property type="protein sequence ID" value="KZV42792.1"/>
    <property type="molecule type" value="Genomic_DNA"/>
</dbReference>
<gene>
    <name evidence="1" type="ORF">F511_20243</name>
</gene>
<reference evidence="1 2" key="1">
    <citation type="journal article" date="2015" name="Proc. Natl. Acad. Sci. U.S.A.">
        <title>The resurrection genome of Boea hygrometrica: A blueprint for survival of dehydration.</title>
        <authorList>
            <person name="Xiao L."/>
            <person name="Yang G."/>
            <person name="Zhang L."/>
            <person name="Yang X."/>
            <person name="Zhao S."/>
            <person name="Ji Z."/>
            <person name="Zhou Q."/>
            <person name="Hu M."/>
            <person name="Wang Y."/>
            <person name="Chen M."/>
            <person name="Xu Y."/>
            <person name="Jin H."/>
            <person name="Xiao X."/>
            <person name="Hu G."/>
            <person name="Bao F."/>
            <person name="Hu Y."/>
            <person name="Wan P."/>
            <person name="Li L."/>
            <person name="Deng X."/>
            <person name="Kuang T."/>
            <person name="Xiang C."/>
            <person name="Zhu J.K."/>
            <person name="Oliver M.J."/>
            <person name="He Y."/>
        </authorList>
    </citation>
    <scope>NUCLEOTIDE SEQUENCE [LARGE SCALE GENOMIC DNA]</scope>
    <source>
        <strain evidence="2">cv. XS01</strain>
    </source>
</reference>
<accession>A0A2Z7C7T2</accession>
<sequence>MAIKSLTTLDLPMIVDSIGIYVMKGPYYMLTMTNWFLQALVIPRGSWDDVARRFTMVRWGLTNWFLQALVIPRGSWDDVARRFTMVRWVDQKMYFLIHNELQGTQIVEYGGRNNWKYDFQKLLWLY</sequence>
<dbReference type="AlphaFoldDB" id="A0A2Z7C7T2"/>